<dbReference type="GO" id="GO:0005737">
    <property type="term" value="C:cytoplasm"/>
    <property type="evidence" value="ECO:0007669"/>
    <property type="project" value="TreeGrafter"/>
</dbReference>
<dbReference type="InterPro" id="IPR016181">
    <property type="entry name" value="Acyl_CoA_acyltransferase"/>
</dbReference>
<evidence type="ECO:0000259" key="8">
    <source>
        <dbReference type="Pfam" id="PF04377"/>
    </source>
</evidence>
<comment type="caution">
    <text evidence="9">The sequence shown here is derived from an EMBL/GenBank/DDBJ whole genome shotgun (WGS) entry which is preliminary data.</text>
</comment>
<feature type="region of interest" description="Disordered" evidence="6">
    <location>
        <begin position="112"/>
        <end position="132"/>
    </location>
</feature>
<feature type="compositionally biased region" description="Basic and acidic residues" evidence="6">
    <location>
        <begin position="116"/>
        <end position="128"/>
    </location>
</feature>
<keyword evidence="4 5" id="KW-0012">Acyltransferase</keyword>
<evidence type="ECO:0000313" key="9">
    <source>
        <dbReference type="EMBL" id="KAG0256832.1"/>
    </source>
</evidence>
<evidence type="ECO:0000256" key="5">
    <source>
        <dbReference type="PIRNR" id="PIRNR037207"/>
    </source>
</evidence>
<evidence type="ECO:0000256" key="3">
    <source>
        <dbReference type="ARBA" id="ARBA00022786"/>
    </source>
</evidence>
<keyword evidence="2 5" id="KW-0808">Transferase</keyword>
<evidence type="ECO:0000313" key="10">
    <source>
        <dbReference type="Proteomes" id="UP000807716"/>
    </source>
</evidence>
<evidence type="ECO:0000256" key="4">
    <source>
        <dbReference type="ARBA" id="ARBA00023315"/>
    </source>
</evidence>
<comment type="function">
    <text evidence="5">Involved in the post-translational conjugation of arginine to the N-terminal aspartate or glutamate of a protein. This arginylation is required for degradation of the protein via the ubiquitin pathway.</text>
</comment>
<comment type="catalytic activity">
    <reaction evidence="5">
        <text>an N-terminal L-alpha-aminoacyl-[protein] + L-arginyl-tRNA(Arg) = an N-terminal L-arginyl-L-aminoacyl-[protein] + tRNA(Arg) + H(+)</text>
        <dbReference type="Rhea" id="RHEA:10208"/>
        <dbReference type="Rhea" id="RHEA-COMP:9658"/>
        <dbReference type="Rhea" id="RHEA-COMP:9673"/>
        <dbReference type="Rhea" id="RHEA-COMP:10636"/>
        <dbReference type="Rhea" id="RHEA-COMP:10638"/>
        <dbReference type="ChEBI" id="CHEBI:15378"/>
        <dbReference type="ChEBI" id="CHEBI:78442"/>
        <dbReference type="ChEBI" id="CHEBI:78513"/>
        <dbReference type="ChEBI" id="CHEBI:78597"/>
        <dbReference type="ChEBI" id="CHEBI:83562"/>
        <dbReference type="EC" id="2.3.2.8"/>
    </reaction>
</comment>
<feature type="compositionally biased region" description="Acidic residues" evidence="6">
    <location>
        <begin position="416"/>
        <end position="458"/>
    </location>
</feature>
<name>A0A9P6PYY7_9FUNG</name>
<dbReference type="Pfam" id="PF04376">
    <property type="entry name" value="ATE_N"/>
    <property type="match status" value="1"/>
</dbReference>
<accession>A0A9P6PYY7</accession>
<dbReference type="Pfam" id="PF04377">
    <property type="entry name" value="ATE_C"/>
    <property type="match status" value="1"/>
</dbReference>
<dbReference type="InterPro" id="IPR017137">
    <property type="entry name" value="Arg-tRNA-P_Trfase_1_euk"/>
</dbReference>
<dbReference type="GO" id="GO:0004057">
    <property type="term" value="F:arginyl-tRNA--protein transferase activity"/>
    <property type="evidence" value="ECO:0007669"/>
    <property type="project" value="UniProtKB-EC"/>
</dbReference>
<organism evidence="9 10">
    <name type="scientific">Actinomortierella ambigua</name>
    <dbReference type="NCBI Taxonomy" id="1343610"/>
    <lineage>
        <taxon>Eukaryota</taxon>
        <taxon>Fungi</taxon>
        <taxon>Fungi incertae sedis</taxon>
        <taxon>Mucoromycota</taxon>
        <taxon>Mortierellomycotina</taxon>
        <taxon>Mortierellomycetes</taxon>
        <taxon>Mortierellales</taxon>
        <taxon>Mortierellaceae</taxon>
        <taxon>Actinomortierella</taxon>
    </lineage>
</organism>
<dbReference type="Proteomes" id="UP000807716">
    <property type="component" value="Unassembled WGS sequence"/>
</dbReference>
<dbReference type="AlphaFoldDB" id="A0A9P6PYY7"/>
<dbReference type="InterPro" id="IPR007471">
    <property type="entry name" value="N-end_Aminoacyl_Trfase_N"/>
</dbReference>
<protein>
    <recommendedName>
        <fullName evidence="5">Arginyl-tRNA--protein transferase 1</fullName>
        <shortName evidence="5">Arginyltransferase 1</shortName>
        <shortName evidence="5">R-transferase 1</shortName>
        <ecNumber evidence="5">2.3.2.8</ecNumber>
    </recommendedName>
    <alternativeName>
        <fullName evidence="5">Arginine-tRNA--protein transferase 1</fullName>
    </alternativeName>
</protein>
<feature type="region of interest" description="Disordered" evidence="6">
    <location>
        <begin position="405"/>
        <end position="530"/>
    </location>
</feature>
<dbReference type="SUPFAM" id="SSF55729">
    <property type="entry name" value="Acyl-CoA N-acyltransferases (Nat)"/>
    <property type="match status" value="1"/>
</dbReference>
<feature type="domain" description="N-end aminoacyl transferase N-terminal" evidence="7">
    <location>
        <begin position="17"/>
        <end position="87"/>
    </location>
</feature>
<feature type="domain" description="N-end rule aminoacyl transferase C-terminal" evidence="8">
    <location>
        <begin position="216"/>
        <end position="358"/>
    </location>
</feature>
<comment type="similarity">
    <text evidence="1 5">Belongs to the R-transferase family.</text>
</comment>
<dbReference type="PIRSF" id="PIRSF037207">
    <property type="entry name" value="ATE1_euk"/>
    <property type="match status" value="1"/>
</dbReference>
<gene>
    <name evidence="9" type="primary">ATE1_2</name>
    <name evidence="9" type="ORF">DFQ27_005481</name>
</gene>
<dbReference type="EMBL" id="JAAAJB010000390">
    <property type="protein sequence ID" value="KAG0256832.1"/>
    <property type="molecule type" value="Genomic_DNA"/>
</dbReference>
<evidence type="ECO:0000259" key="7">
    <source>
        <dbReference type="Pfam" id="PF04376"/>
    </source>
</evidence>
<sequence length="601" mass="69400">MLLSDLTIVTPYGAHESSCGYCKSTNGSHTYGMSAHFMSCQDYQDLIDRGWRRSGTYLYKPNLRDSCCPQYTIRMEALKYRASKHQRNLVNRFNRFVSDEGDETFERDIQAQLSKESSKPPDTAEKGENGATDTGVHATAAAATEGDVAPLSNDEKKALVAAEAKRQKQKQKKVLKEMPQNLVDKIHLAEYSRHPDQTAWRHRFKVKLEPASFSQEKHAVYVKYQTIVHNDTPSHVNPESFKRFLVTSPLKATKPDTWTEQDPGYGSFHQCYYLDEKLIAVSVIDILPSCVSAVYFFYDPTYSVLSLGKYSAQREIALVQELHQNPEYASLQYYYMGFYIFTCPKMSYKAQYEPSLLLDPETYTWVDFEKCKKILGDKRYSCWVNPEEFDPLFEEQVQLVRNTKKPTKTKNKIGTDDDDDDEDEDDQWDSTDEDEDEDMEEEIDPDEFMDNAVEESESEDGHNHEEEEEEEEGEGNSNNVSSPRKRAKQDTKDAKDDVLEDEKKKKRVEKKTKNDAAAAAHAKERERVYREVTSRRPPGWLDRETLKRDQLMEVVYLTKNNEIMPIVLTNVYKKQAGLRDKIAEYYAAVGDELAKRMVVYI</sequence>
<reference evidence="9" key="1">
    <citation type="journal article" date="2020" name="Fungal Divers.">
        <title>Resolving the Mortierellaceae phylogeny through synthesis of multi-gene phylogenetics and phylogenomics.</title>
        <authorList>
            <person name="Vandepol N."/>
            <person name="Liber J."/>
            <person name="Desiro A."/>
            <person name="Na H."/>
            <person name="Kennedy M."/>
            <person name="Barry K."/>
            <person name="Grigoriev I.V."/>
            <person name="Miller A.N."/>
            <person name="O'Donnell K."/>
            <person name="Stajich J.E."/>
            <person name="Bonito G."/>
        </authorList>
    </citation>
    <scope>NUCLEOTIDE SEQUENCE</scope>
    <source>
        <strain evidence="9">BC1065</strain>
    </source>
</reference>
<dbReference type="InterPro" id="IPR007472">
    <property type="entry name" value="N-end_Aminoacyl_Trfase_C"/>
</dbReference>
<proteinExistence type="inferred from homology"/>
<feature type="compositionally biased region" description="Basic and acidic residues" evidence="6">
    <location>
        <begin position="488"/>
        <end position="503"/>
    </location>
</feature>
<evidence type="ECO:0000256" key="6">
    <source>
        <dbReference type="SAM" id="MobiDB-lite"/>
    </source>
</evidence>
<evidence type="ECO:0000256" key="1">
    <source>
        <dbReference type="ARBA" id="ARBA00009991"/>
    </source>
</evidence>
<dbReference type="PANTHER" id="PTHR21367:SF1">
    <property type="entry name" value="ARGINYL-TRNA--PROTEIN TRANSFERASE 1"/>
    <property type="match status" value="1"/>
</dbReference>
<dbReference type="PANTHER" id="PTHR21367">
    <property type="entry name" value="ARGININE-TRNA-PROTEIN TRANSFERASE 1"/>
    <property type="match status" value="1"/>
</dbReference>
<dbReference type="InterPro" id="IPR030700">
    <property type="entry name" value="N-end_Aminoacyl_Trfase"/>
</dbReference>
<keyword evidence="10" id="KW-1185">Reference proteome</keyword>
<feature type="compositionally biased region" description="Basic and acidic residues" evidence="6">
    <location>
        <begin position="521"/>
        <end position="530"/>
    </location>
</feature>
<evidence type="ECO:0000256" key="2">
    <source>
        <dbReference type="ARBA" id="ARBA00022679"/>
    </source>
</evidence>
<keyword evidence="3 5" id="KW-0833">Ubl conjugation pathway</keyword>
<dbReference type="OrthoDB" id="74183at2759"/>
<dbReference type="EC" id="2.3.2.8" evidence="5"/>